<keyword evidence="7" id="KW-1185">Reference proteome</keyword>
<name>A0A443S1B9_9ACAR</name>
<dbReference type="GO" id="GO:0005918">
    <property type="term" value="C:septate junction"/>
    <property type="evidence" value="ECO:0007669"/>
    <property type="project" value="TreeGrafter"/>
</dbReference>
<gene>
    <name evidence="6" type="ORF">B4U80_11138</name>
</gene>
<dbReference type="OrthoDB" id="10062378at2759"/>
<dbReference type="VEuPathDB" id="VectorBase:LDEU010702"/>
<dbReference type="EMBL" id="NCKV01012740">
    <property type="protein sequence ID" value="RWS21338.1"/>
    <property type="molecule type" value="Genomic_DNA"/>
</dbReference>
<evidence type="ECO:0000256" key="5">
    <source>
        <dbReference type="SAM" id="Phobius"/>
    </source>
</evidence>
<protein>
    <recommendedName>
        <fullName evidence="8">Claudin domain containing protein-like protein</fullName>
    </recommendedName>
</protein>
<dbReference type="InterPro" id="IPR004031">
    <property type="entry name" value="PMP22/EMP/MP20/Claudin"/>
</dbReference>
<evidence type="ECO:0000313" key="6">
    <source>
        <dbReference type="EMBL" id="RWS21338.1"/>
    </source>
</evidence>
<keyword evidence="4 5" id="KW-0472">Membrane</keyword>
<dbReference type="PANTHER" id="PTHR21284">
    <property type="entry name" value="EG:80H7.2 PROTEIN"/>
    <property type="match status" value="1"/>
</dbReference>
<dbReference type="AlphaFoldDB" id="A0A443S1B9"/>
<feature type="transmembrane region" description="Helical" evidence="5">
    <location>
        <begin position="172"/>
        <end position="191"/>
    </location>
</feature>
<dbReference type="GO" id="GO:0016020">
    <property type="term" value="C:membrane"/>
    <property type="evidence" value="ECO:0007669"/>
    <property type="project" value="UniProtKB-SubCell"/>
</dbReference>
<feature type="transmembrane region" description="Helical" evidence="5">
    <location>
        <begin position="91"/>
        <end position="119"/>
    </location>
</feature>
<sequence length="219" mass="24808">MFDITSVKPSTYAAVATYVSTIFTIISFSTPYWLASDGRQAEKHFNNLGLWEACFAKFQDPNYLYDREFTGCSWLFDEDYAHLRKILEPSFFVAVQVLFTMGFVLMLLAVIAILAIHLCFVIEKEVYAMRVLAIITSLSALFLTIAVIIFGIKGDDREWMPDPEHNFLSWSYALAVIGTFLQWSSAALFIVETRVLEKKIKKAASNSFSMDTTDVKSAP</sequence>
<evidence type="ECO:0000256" key="1">
    <source>
        <dbReference type="ARBA" id="ARBA00004141"/>
    </source>
</evidence>
<dbReference type="PANTHER" id="PTHR21284:SF6">
    <property type="entry name" value="SINUOUS"/>
    <property type="match status" value="1"/>
</dbReference>
<evidence type="ECO:0008006" key="8">
    <source>
        <dbReference type="Google" id="ProtNLM"/>
    </source>
</evidence>
<dbReference type="Pfam" id="PF13903">
    <property type="entry name" value="Claudin_2"/>
    <property type="match status" value="1"/>
</dbReference>
<evidence type="ECO:0000313" key="7">
    <source>
        <dbReference type="Proteomes" id="UP000288716"/>
    </source>
</evidence>
<dbReference type="GO" id="GO:0035151">
    <property type="term" value="P:regulation of tube size, open tracheal system"/>
    <property type="evidence" value="ECO:0007669"/>
    <property type="project" value="TreeGrafter"/>
</dbReference>
<accession>A0A443S1B9</accession>
<proteinExistence type="predicted"/>
<comment type="caution">
    <text evidence="6">The sequence shown here is derived from an EMBL/GenBank/DDBJ whole genome shotgun (WGS) entry which is preliminary data.</text>
</comment>
<feature type="transmembrane region" description="Helical" evidence="5">
    <location>
        <begin position="131"/>
        <end position="152"/>
    </location>
</feature>
<evidence type="ECO:0000256" key="2">
    <source>
        <dbReference type="ARBA" id="ARBA00022692"/>
    </source>
</evidence>
<comment type="subcellular location">
    <subcellularLocation>
        <location evidence="1">Membrane</location>
        <topology evidence="1">Multi-pass membrane protein</topology>
    </subcellularLocation>
</comment>
<keyword evidence="2 5" id="KW-0812">Transmembrane</keyword>
<feature type="transmembrane region" description="Helical" evidence="5">
    <location>
        <begin position="12"/>
        <end position="34"/>
    </location>
</feature>
<evidence type="ECO:0000256" key="4">
    <source>
        <dbReference type="ARBA" id="ARBA00023136"/>
    </source>
</evidence>
<reference evidence="6 7" key="1">
    <citation type="journal article" date="2018" name="Gigascience">
        <title>Genomes of trombidid mites reveal novel predicted allergens and laterally-transferred genes associated with secondary metabolism.</title>
        <authorList>
            <person name="Dong X."/>
            <person name="Chaisiri K."/>
            <person name="Xia D."/>
            <person name="Armstrong S.D."/>
            <person name="Fang Y."/>
            <person name="Donnelly M.J."/>
            <person name="Kadowaki T."/>
            <person name="McGarry J.W."/>
            <person name="Darby A.C."/>
            <person name="Makepeace B.L."/>
        </authorList>
    </citation>
    <scope>NUCLEOTIDE SEQUENCE [LARGE SCALE GENOMIC DNA]</scope>
    <source>
        <strain evidence="6">UoL-UT</strain>
    </source>
</reference>
<organism evidence="6 7">
    <name type="scientific">Leptotrombidium deliense</name>
    <dbReference type="NCBI Taxonomy" id="299467"/>
    <lineage>
        <taxon>Eukaryota</taxon>
        <taxon>Metazoa</taxon>
        <taxon>Ecdysozoa</taxon>
        <taxon>Arthropoda</taxon>
        <taxon>Chelicerata</taxon>
        <taxon>Arachnida</taxon>
        <taxon>Acari</taxon>
        <taxon>Acariformes</taxon>
        <taxon>Trombidiformes</taxon>
        <taxon>Prostigmata</taxon>
        <taxon>Anystina</taxon>
        <taxon>Parasitengona</taxon>
        <taxon>Trombiculoidea</taxon>
        <taxon>Trombiculidae</taxon>
        <taxon>Leptotrombidium</taxon>
    </lineage>
</organism>
<dbReference type="Gene3D" id="1.20.140.150">
    <property type="match status" value="1"/>
</dbReference>
<dbReference type="GO" id="GO:0019991">
    <property type="term" value="P:septate junction assembly"/>
    <property type="evidence" value="ECO:0007669"/>
    <property type="project" value="TreeGrafter"/>
</dbReference>
<keyword evidence="3 5" id="KW-1133">Transmembrane helix</keyword>
<evidence type="ECO:0000256" key="3">
    <source>
        <dbReference type="ARBA" id="ARBA00022989"/>
    </source>
</evidence>
<dbReference type="Proteomes" id="UP000288716">
    <property type="component" value="Unassembled WGS sequence"/>
</dbReference>
<dbReference type="STRING" id="299467.A0A443S1B9"/>